<comment type="caution">
    <text evidence="2">The sequence shown here is derived from an EMBL/GenBank/DDBJ whole genome shotgun (WGS) entry which is preliminary data.</text>
</comment>
<dbReference type="InterPro" id="IPR026898">
    <property type="entry name" value="PrsW"/>
</dbReference>
<keyword evidence="2" id="KW-0482">Metalloprotease</keyword>
<sequence>MQGPVYIIIIVILSSLPILITYLYLKQRSRQLNIWLFLSALTAGALSMLAGSVLQFLFPMAMSGDRISLLYTVFLRNAFAEELGRYVVLLLLFFVLPKLFSNYETGVESFSLLPREMIIFTGILAGFTFAMLETLSYGLLNVQLIIVRTLTSAPLHAACAARVALSASLTTVGGIPRALFYGISAVLIHGVYNLLLLFPSTLAVLPIILAYVALGSALALAKERP</sequence>
<dbReference type="GO" id="GO:0008237">
    <property type="term" value="F:metallopeptidase activity"/>
    <property type="evidence" value="ECO:0007669"/>
    <property type="project" value="UniProtKB-KW"/>
</dbReference>
<feature type="transmembrane region" description="Helical" evidence="1">
    <location>
        <begin position="203"/>
        <end position="221"/>
    </location>
</feature>
<gene>
    <name evidence="2" type="ORF">ENS59_11300</name>
</gene>
<feature type="transmembrane region" description="Helical" evidence="1">
    <location>
        <begin position="32"/>
        <end position="58"/>
    </location>
</feature>
<feature type="transmembrane region" description="Helical" evidence="1">
    <location>
        <begin position="117"/>
        <end position="139"/>
    </location>
</feature>
<keyword evidence="1" id="KW-0472">Membrane</keyword>
<evidence type="ECO:0000313" key="2">
    <source>
        <dbReference type="EMBL" id="HFH30072.1"/>
    </source>
</evidence>
<keyword evidence="2" id="KW-0645">Protease</keyword>
<organism evidence="2">
    <name type="scientific">Gracilinema caldarium</name>
    <dbReference type="NCBI Taxonomy" id="215591"/>
    <lineage>
        <taxon>Bacteria</taxon>
        <taxon>Pseudomonadati</taxon>
        <taxon>Spirochaetota</taxon>
        <taxon>Spirochaetia</taxon>
        <taxon>Spirochaetales</taxon>
        <taxon>Breznakiellaceae</taxon>
        <taxon>Gracilinema</taxon>
    </lineage>
</organism>
<keyword evidence="1" id="KW-1133">Transmembrane helix</keyword>
<keyword evidence="1" id="KW-0812">Transmembrane</keyword>
<dbReference type="EMBL" id="DSVL01000346">
    <property type="protein sequence ID" value="HFH30072.1"/>
    <property type="molecule type" value="Genomic_DNA"/>
</dbReference>
<dbReference type="Pfam" id="PF13367">
    <property type="entry name" value="PrsW-protease"/>
    <property type="match status" value="1"/>
</dbReference>
<feature type="transmembrane region" description="Helical" evidence="1">
    <location>
        <begin position="6"/>
        <end position="25"/>
    </location>
</feature>
<reference evidence="2" key="1">
    <citation type="journal article" date="2020" name="mSystems">
        <title>Genome- and Community-Level Interaction Insights into Carbon Utilization and Element Cycling Functions of Hydrothermarchaeota in Hydrothermal Sediment.</title>
        <authorList>
            <person name="Zhou Z."/>
            <person name="Liu Y."/>
            <person name="Xu W."/>
            <person name="Pan J."/>
            <person name="Luo Z.H."/>
            <person name="Li M."/>
        </authorList>
    </citation>
    <scope>NUCLEOTIDE SEQUENCE [LARGE SCALE GENOMIC DNA]</scope>
    <source>
        <strain evidence="2">SpSt-503</strain>
    </source>
</reference>
<name>A0A7C3E2Y7_9SPIR</name>
<proteinExistence type="predicted"/>
<keyword evidence="2" id="KW-0378">Hydrolase</keyword>
<dbReference type="GO" id="GO:0006508">
    <property type="term" value="P:proteolysis"/>
    <property type="evidence" value="ECO:0007669"/>
    <property type="project" value="UniProtKB-KW"/>
</dbReference>
<protein>
    <submittedName>
        <fullName evidence="2">PrsW family intramembrane metalloprotease</fullName>
    </submittedName>
</protein>
<accession>A0A7C3E2Y7</accession>
<dbReference type="AlphaFoldDB" id="A0A7C3E2Y7"/>
<evidence type="ECO:0000256" key="1">
    <source>
        <dbReference type="SAM" id="Phobius"/>
    </source>
</evidence>